<dbReference type="Pfam" id="PF12804">
    <property type="entry name" value="NTP_transf_3"/>
    <property type="match status" value="1"/>
</dbReference>
<dbReference type="AlphaFoldDB" id="A0A225VEF5"/>
<feature type="region of interest" description="Disordered" evidence="1">
    <location>
        <begin position="69"/>
        <end position="124"/>
    </location>
</feature>
<feature type="compositionally biased region" description="Pro residues" evidence="1">
    <location>
        <begin position="101"/>
        <end position="118"/>
    </location>
</feature>
<name>A0A225VEF5_9STRA</name>
<feature type="non-terminal residue" evidence="3">
    <location>
        <position position="276"/>
    </location>
</feature>
<comment type="caution">
    <text evidence="3">The sequence shown here is derived from an EMBL/GenBank/DDBJ whole genome shotgun (WGS) entry which is preliminary data.</text>
</comment>
<dbReference type="EMBL" id="NBNE01005675">
    <property type="protein sequence ID" value="OWZ03187.1"/>
    <property type="molecule type" value="Genomic_DNA"/>
</dbReference>
<reference evidence="4" key="1">
    <citation type="submission" date="2017-03" db="EMBL/GenBank/DDBJ databases">
        <title>Phytopthora megakarya and P. palmivora, two closely related causual agents of cacao black pod achieved similar genome size and gene model numbers by different mechanisms.</title>
        <authorList>
            <person name="Ali S."/>
            <person name="Shao J."/>
            <person name="Larry D.J."/>
            <person name="Kronmiller B."/>
            <person name="Shen D."/>
            <person name="Strem M.D."/>
            <person name="Melnick R.L."/>
            <person name="Guiltinan M.J."/>
            <person name="Tyler B.M."/>
            <person name="Meinhardt L.W."/>
            <person name="Bailey B.A."/>
        </authorList>
    </citation>
    <scope>NUCLEOTIDE SEQUENCE [LARGE SCALE GENOMIC DNA]</scope>
    <source>
        <strain evidence="4">zdho120</strain>
    </source>
</reference>
<protein>
    <submittedName>
        <fullName evidence="3">Drug/Metabolite Transporter</fullName>
    </submittedName>
</protein>
<feature type="domain" description="MobA-like NTP transferase" evidence="2">
    <location>
        <begin position="147"/>
        <end position="259"/>
    </location>
</feature>
<dbReference type="GO" id="GO:0016779">
    <property type="term" value="F:nucleotidyltransferase activity"/>
    <property type="evidence" value="ECO:0007669"/>
    <property type="project" value="UniProtKB-ARBA"/>
</dbReference>
<organism evidence="3 4">
    <name type="scientific">Phytophthora megakarya</name>
    <dbReference type="NCBI Taxonomy" id="4795"/>
    <lineage>
        <taxon>Eukaryota</taxon>
        <taxon>Sar</taxon>
        <taxon>Stramenopiles</taxon>
        <taxon>Oomycota</taxon>
        <taxon>Peronosporomycetes</taxon>
        <taxon>Peronosporales</taxon>
        <taxon>Peronosporaceae</taxon>
        <taxon>Phytophthora</taxon>
    </lineage>
</organism>
<keyword evidence="4" id="KW-1185">Reference proteome</keyword>
<evidence type="ECO:0000259" key="2">
    <source>
        <dbReference type="Pfam" id="PF12804"/>
    </source>
</evidence>
<proteinExistence type="predicted"/>
<dbReference type="SUPFAM" id="SSF53448">
    <property type="entry name" value="Nucleotide-diphospho-sugar transferases"/>
    <property type="match status" value="1"/>
</dbReference>
<accession>A0A225VEF5</accession>
<gene>
    <name evidence="3" type="ORF">PHMEG_00025124</name>
</gene>
<feature type="compositionally biased region" description="Low complexity" evidence="1">
    <location>
        <begin position="88"/>
        <end position="100"/>
    </location>
</feature>
<dbReference type="InterPro" id="IPR025877">
    <property type="entry name" value="MobA-like_NTP_Trfase"/>
</dbReference>
<sequence length="276" mass="29626">MVVQRRPMDVEAEVPTAVYALDLQRVSQLLRIPETELLSGFQADPSRSEIQGVIVDAGENVPFETVGIDAVHTPSPTQDQVALDVEEAPSSRPAPRSSALPPLPPTRPTAVRSPPPLAVTPTSRRPAVRQVLLTAAVRPGNLDENQRPKCLIQLGQQTIISHILTQLYAAGVERVVVSVAAAGGQIMAAVKQTPFYTKMKIEFLDLGRSNDDGHARSILAARSMFPGPEPFLIHTADHIFDKSVVSKLSAYQLGDAVACVLVETDIAELTGLPPTT</sequence>
<dbReference type="Gene3D" id="3.90.550.10">
    <property type="entry name" value="Spore Coat Polysaccharide Biosynthesis Protein SpsA, Chain A"/>
    <property type="match status" value="1"/>
</dbReference>
<evidence type="ECO:0000313" key="3">
    <source>
        <dbReference type="EMBL" id="OWZ03187.1"/>
    </source>
</evidence>
<dbReference type="Proteomes" id="UP000198211">
    <property type="component" value="Unassembled WGS sequence"/>
</dbReference>
<dbReference type="OrthoDB" id="74158at2759"/>
<evidence type="ECO:0000256" key="1">
    <source>
        <dbReference type="SAM" id="MobiDB-lite"/>
    </source>
</evidence>
<dbReference type="InterPro" id="IPR029044">
    <property type="entry name" value="Nucleotide-diphossugar_trans"/>
</dbReference>
<evidence type="ECO:0000313" key="4">
    <source>
        <dbReference type="Proteomes" id="UP000198211"/>
    </source>
</evidence>